<evidence type="ECO:0000256" key="11">
    <source>
        <dbReference type="ARBA" id="ARBA00080698"/>
    </source>
</evidence>
<keyword evidence="6 13" id="KW-0479">Metal-binding</keyword>
<evidence type="ECO:0000256" key="3">
    <source>
        <dbReference type="ARBA" id="ARBA00022490"/>
    </source>
</evidence>
<feature type="domain" description="MTTase N-terminal" evidence="15">
    <location>
        <begin position="6"/>
        <end position="121"/>
    </location>
</feature>
<keyword evidence="13" id="KW-0819">tRNA processing</keyword>
<sequence>MVGPEKKLYIRTFGCQMNVADSEQMAQVLAPDYVRTDCPEEADLFLINTCAIRRKSEEKVKSLLGRLKPLKRRRPDLILGVGGCVAQQEGEQLLKAAPHVDLVFGTRAIQRLPDLVRQAARAQTVDVELAGGYPDGPRRHWPEGRSQALITIMQGCNNFCSFCVVPYVRGREFSRDPADIEAEVRDFLAAGGKEVTLLGQNVNSYGRGLATPVTFVELVRRLAALPGLARLRFATSHPKDLSDELIAAFGEVPALCEHLHLPVQSGSNRILKAMNRGYTREQYLDKVAKLRQACPGISLSTDLIVGFPGETEKDFQDTLDLMQEAGFDQSFSFKYSPRPHTRAAALPDQVPEPVKAERLSRLQAVQNDLTLAAHQRLLGQRQEVLVERPSKRSPNQLCGRLRTNQVVNFTGPPTLVGRLVTVEISEAHPHSLKGRWVAEEPAR</sequence>
<dbReference type="InterPro" id="IPR020612">
    <property type="entry name" value="Methylthiotransferase_CS"/>
</dbReference>
<dbReference type="AlphaFoldDB" id="A0A7C3SHR1"/>
<dbReference type="NCBIfam" id="TIGR00089">
    <property type="entry name" value="MiaB/RimO family radical SAM methylthiotransferase"/>
    <property type="match status" value="1"/>
</dbReference>
<evidence type="ECO:0000256" key="6">
    <source>
        <dbReference type="ARBA" id="ARBA00022723"/>
    </source>
</evidence>
<feature type="binding site" evidence="13">
    <location>
        <position position="84"/>
    </location>
    <ligand>
        <name>[4Fe-4S] cluster</name>
        <dbReference type="ChEBI" id="CHEBI:49883"/>
        <label>1</label>
    </ligand>
</feature>
<dbReference type="EC" id="2.8.4.3" evidence="9 13"/>
<keyword evidence="2 13" id="KW-0004">4Fe-4S</keyword>
<dbReference type="InterPro" id="IPR038135">
    <property type="entry name" value="Methylthiotransferase_N_sf"/>
</dbReference>
<evidence type="ECO:0000256" key="2">
    <source>
        <dbReference type="ARBA" id="ARBA00022485"/>
    </source>
</evidence>
<protein>
    <recommendedName>
        <fullName evidence="10 13">tRNA-2-methylthio-N(6)-dimethylallyladenosine synthase</fullName>
        <ecNumber evidence="9 13">2.8.4.3</ecNumber>
    </recommendedName>
    <alternativeName>
        <fullName evidence="12 13">(Dimethylallyl)adenosine tRNA methylthiotransferase MiaB</fullName>
    </alternativeName>
    <alternativeName>
        <fullName evidence="11 13">tRNA-i(6)A37 methylthiotransferase</fullName>
    </alternativeName>
</protein>
<feature type="binding site" evidence="13">
    <location>
        <position position="163"/>
    </location>
    <ligand>
        <name>[4Fe-4S] cluster</name>
        <dbReference type="ChEBI" id="CHEBI:49883"/>
        <label>2</label>
        <note>4Fe-4S-S-AdoMet</note>
    </ligand>
</feature>
<feature type="binding site" evidence="13">
    <location>
        <position position="156"/>
    </location>
    <ligand>
        <name>[4Fe-4S] cluster</name>
        <dbReference type="ChEBI" id="CHEBI:49883"/>
        <label>2</label>
        <note>4Fe-4S-S-AdoMet</note>
    </ligand>
</feature>
<evidence type="ECO:0000256" key="1">
    <source>
        <dbReference type="ARBA" id="ARBA00003234"/>
    </source>
</evidence>
<evidence type="ECO:0000256" key="12">
    <source>
        <dbReference type="ARBA" id="ARBA00081141"/>
    </source>
</evidence>
<proteinExistence type="inferred from homology"/>
<evidence type="ECO:0000259" key="15">
    <source>
        <dbReference type="PROSITE" id="PS51449"/>
    </source>
</evidence>
<dbReference type="EMBL" id="DTHB01000011">
    <property type="protein sequence ID" value="HGB13726.1"/>
    <property type="molecule type" value="Genomic_DNA"/>
</dbReference>
<dbReference type="PANTHER" id="PTHR43020">
    <property type="entry name" value="CDK5 REGULATORY SUBUNIT-ASSOCIATED PROTEIN 1"/>
    <property type="match status" value="1"/>
</dbReference>
<dbReference type="Pfam" id="PF00919">
    <property type="entry name" value="UPF0004"/>
    <property type="match status" value="1"/>
</dbReference>
<dbReference type="Gene3D" id="3.80.30.20">
    <property type="entry name" value="tm_1862 like domain"/>
    <property type="match status" value="1"/>
</dbReference>
<reference evidence="17" key="1">
    <citation type="journal article" date="2020" name="mSystems">
        <title>Genome- and Community-Level Interaction Insights into Carbon Utilization and Element Cycling Functions of Hydrothermarchaeota in Hydrothermal Sediment.</title>
        <authorList>
            <person name="Zhou Z."/>
            <person name="Liu Y."/>
            <person name="Xu W."/>
            <person name="Pan J."/>
            <person name="Luo Z.H."/>
            <person name="Li M."/>
        </authorList>
    </citation>
    <scope>NUCLEOTIDE SEQUENCE [LARGE SCALE GENOMIC DNA]</scope>
    <source>
        <strain evidence="17">SpSt-776</strain>
    </source>
</reference>
<dbReference type="FunFam" id="3.40.50.12160:FF:000003">
    <property type="entry name" value="CDK5 regulatory subunit-associated protein 1"/>
    <property type="match status" value="1"/>
</dbReference>
<dbReference type="SFLD" id="SFLDF00273">
    <property type="entry name" value="(dimethylallyl)adenosine_tRNA"/>
    <property type="match status" value="1"/>
</dbReference>
<dbReference type="InterPro" id="IPR058240">
    <property type="entry name" value="rSAM_sf"/>
</dbReference>
<dbReference type="CDD" id="cd01335">
    <property type="entry name" value="Radical_SAM"/>
    <property type="match status" value="1"/>
</dbReference>
<evidence type="ECO:0000259" key="16">
    <source>
        <dbReference type="PROSITE" id="PS51918"/>
    </source>
</evidence>
<dbReference type="SUPFAM" id="SSF102114">
    <property type="entry name" value="Radical SAM enzymes"/>
    <property type="match status" value="1"/>
</dbReference>
<dbReference type="InterPro" id="IPR023404">
    <property type="entry name" value="rSAM_horseshoe"/>
</dbReference>
<keyword evidence="3 13" id="KW-0963">Cytoplasm</keyword>
<keyword evidence="5 13" id="KW-0949">S-adenosyl-L-methionine</keyword>
<dbReference type="GO" id="GO:0005829">
    <property type="term" value="C:cytosol"/>
    <property type="evidence" value="ECO:0007669"/>
    <property type="project" value="TreeGrafter"/>
</dbReference>
<comment type="caution">
    <text evidence="17">The sequence shown here is derived from an EMBL/GenBank/DDBJ whole genome shotgun (WGS) entry which is preliminary data.</text>
</comment>
<feature type="domain" description="Radical SAM core" evidence="16">
    <location>
        <begin position="142"/>
        <end position="372"/>
    </location>
</feature>
<name>A0A7C3SHR1_9BACT</name>
<dbReference type="GO" id="GO:0051539">
    <property type="term" value="F:4 iron, 4 sulfur cluster binding"/>
    <property type="evidence" value="ECO:0007669"/>
    <property type="project" value="UniProtKB-UniRule"/>
</dbReference>
<comment type="similarity">
    <text evidence="13">Belongs to the methylthiotransferase family. MiaB subfamily.</text>
</comment>
<dbReference type="InterPro" id="IPR006463">
    <property type="entry name" value="MiaB_methiolase"/>
</dbReference>
<comment type="cofactor">
    <cofactor evidence="13">
        <name>[4Fe-4S] cluster</name>
        <dbReference type="ChEBI" id="CHEBI:49883"/>
    </cofactor>
    <text evidence="13">Binds 2 [4Fe-4S] clusters. One cluster is coordinated with 3 cysteines and an exchangeable S-adenosyl-L-methionine.</text>
</comment>
<dbReference type="PROSITE" id="PS51449">
    <property type="entry name" value="MTTASE_N"/>
    <property type="match status" value="1"/>
</dbReference>
<evidence type="ECO:0000256" key="5">
    <source>
        <dbReference type="ARBA" id="ARBA00022691"/>
    </source>
</evidence>
<feature type="binding site" evidence="13">
    <location>
        <position position="15"/>
    </location>
    <ligand>
        <name>[4Fe-4S] cluster</name>
        <dbReference type="ChEBI" id="CHEBI:49883"/>
        <label>1</label>
    </ligand>
</feature>
<keyword evidence="8 13" id="KW-0411">Iron-sulfur</keyword>
<evidence type="ECO:0000259" key="14">
    <source>
        <dbReference type="PROSITE" id="PS50926"/>
    </source>
</evidence>
<dbReference type="InterPro" id="IPR007197">
    <property type="entry name" value="rSAM"/>
</dbReference>
<evidence type="ECO:0000256" key="9">
    <source>
        <dbReference type="ARBA" id="ARBA00033765"/>
    </source>
</evidence>
<dbReference type="SMART" id="SM00729">
    <property type="entry name" value="Elp3"/>
    <property type="match status" value="1"/>
</dbReference>
<evidence type="ECO:0000256" key="4">
    <source>
        <dbReference type="ARBA" id="ARBA00022679"/>
    </source>
</evidence>
<evidence type="ECO:0000256" key="8">
    <source>
        <dbReference type="ARBA" id="ARBA00023014"/>
    </source>
</evidence>
<accession>A0A7C3SHR1</accession>
<dbReference type="GO" id="GO:0046872">
    <property type="term" value="F:metal ion binding"/>
    <property type="evidence" value="ECO:0007669"/>
    <property type="project" value="UniProtKB-KW"/>
</dbReference>
<feature type="binding site" evidence="13">
    <location>
        <position position="50"/>
    </location>
    <ligand>
        <name>[4Fe-4S] cluster</name>
        <dbReference type="ChEBI" id="CHEBI:49883"/>
        <label>1</label>
    </ligand>
</feature>
<feature type="binding site" evidence="13">
    <location>
        <position position="160"/>
    </location>
    <ligand>
        <name>[4Fe-4S] cluster</name>
        <dbReference type="ChEBI" id="CHEBI:49883"/>
        <label>2</label>
        <note>4Fe-4S-S-AdoMet</note>
    </ligand>
</feature>
<dbReference type="PROSITE" id="PS50926">
    <property type="entry name" value="TRAM"/>
    <property type="match status" value="1"/>
</dbReference>
<comment type="subunit">
    <text evidence="13">Monomer.</text>
</comment>
<dbReference type="PROSITE" id="PS01278">
    <property type="entry name" value="MTTASE_RADICAL"/>
    <property type="match status" value="1"/>
</dbReference>
<dbReference type="FunFam" id="3.80.30.20:FF:000001">
    <property type="entry name" value="tRNA-2-methylthio-N(6)-dimethylallyladenosine synthase 2"/>
    <property type="match status" value="1"/>
</dbReference>
<evidence type="ECO:0000256" key="10">
    <source>
        <dbReference type="ARBA" id="ARBA00068570"/>
    </source>
</evidence>
<dbReference type="PROSITE" id="PS51918">
    <property type="entry name" value="RADICAL_SAM"/>
    <property type="match status" value="1"/>
</dbReference>
<dbReference type="HAMAP" id="MF_01864">
    <property type="entry name" value="tRNA_metthiotr_MiaB"/>
    <property type="match status" value="1"/>
</dbReference>
<dbReference type="InterPro" id="IPR005839">
    <property type="entry name" value="Methylthiotransferase"/>
</dbReference>
<dbReference type="SFLD" id="SFLDG01082">
    <property type="entry name" value="B12-binding_domain_containing"/>
    <property type="match status" value="1"/>
</dbReference>
<dbReference type="Gene3D" id="3.40.50.12160">
    <property type="entry name" value="Methylthiotransferase, N-terminal domain"/>
    <property type="match status" value="1"/>
</dbReference>
<feature type="domain" description="TRAM" evidence="14">
    <location>
        <begin position="375"/>
        <end position="438"/>
    </location>
</feature>
<organism evidence="17">
    <name type="scientific">Desulfobacca acetoxidans</name>
    <dbReference type="NCBI Taxonomy" id="60893"/>
    <lineage>
        <taxon>Bacteria</taxon>
        <taxon>Pseudomonadati</taxon>
        <taxon>Thermodesulfobacteriota</taxon>
        <taxon>Desulfobaccia</taxon>
        <taxon>Desulfobaccales</taxon>
        <taxon>Desulfobaccaceae</taxon>
        <taxon>Desulfobacca</taxon>
    </lineage>
</organism>
<dbReference type="InterPro" id="IPR006638">
    <property type="entry name" value="Elp3/MiaA/NifB-like_rSAM"/>
</dbReference>
<evidence type="ECO:0000313" key="17">
    <source>
        <dbReference type="EMBL" id="HGB13726.1"/>
    </source>
</evidence>
<dbReference type="NCBIfam" id="TIGR01574">
    <property type="entry name" value="miaB-methiolase"/>
    <property type="match status" value="1"/>
</dbReference>
<keyword evidence="4 13" id="KW-0808">Transferase</keyword>
<dbReference type="SFLD" id="SFLDG01061">
    <property type="entry name" value="methylthiotransferase"/>
    <property type="match status" value="1"/>
</dbReference>
<dbReference type="PANTHER" id="PTHR43020:SF2">
    <property type="entry name" value="MITOCHONDRIAL TRNA METHYLTHIOTRANSFERASE CDK5RAP1"/>
    <property type="match status" value="1"/>
</dbReference>
<dbReference type="InterPro" id="IPR002792">
    <property type="entry name" value="TRAM_dom"/>
</dbReference>
<dbReference type="SFLD" id="SFLDS00029">
    <property type="entry name" value="Radical_SAM"/>
    <property type="match status" value="1"/>
</dbReference>
<comment type="catalytic activity">
    <reaction evidence="13">
        <text>N(6)-dimethylallyladenosine(37) in tRNA + (sulfur carrier)-SH + AH2 + 2 S-adenosyl-L-methionine = 2-methylsulfanyl-N(6)-dimethylallyladenosine(37) in tRNA + (sulfur carrier)-H + 5'-deoxyadenosine + L-methionine + A + S-adenosyl-L-homocysteine + 2 H(+)</text>
        <dbReference type="Rhea" id="RHEA:37067"/>
        <dbReference type="Rhea" id="RHEA-COMP:10375"/>
        <dbReference type="Rhea" id="RHEA-COMP:10376"/>
        <dbReference type="Rhea" id="RHEA-COMP:14737"/>
        <dbReference type="Rhea" id="RHEA-COMP:14739"/>
        <dbReference type="ChEBI" id="CHEBI:13193"/>
        <dbReference type="ChEBI" id="CHEBI:15378"/>
        <dbReference type="ChEBI" id="CHEBI:17319"/>
        <dbReference type="ChEBI" id="CHEBI:17499"/>
        <dbReference type="ChEBI" id="CHEBI:29917"/>
        <dbReference type="ChEBI" id="CHEBI:57844"/>
        <dbReference type="ChEBI" id="CHEBI:57856"/>
        <dbReference type="ChEBI" id="CHEBI:59789"/>
        <dbReference type="ChEBI" id="CHEBI:64428"/>
        <dbReference type="ChEBI" id="CHEBI:74415"/>
        <dbReference type="ChEBI" id="CHEBI:74417"/>
        <dbReference type="EC" id="2.8.4.3"/>
    </reaction>
</comment>
<gene>
    <name evidence="13 17" type="primary">miaB</name>
    <name evidence="17" type="ORF">ENV62_00585</name>
</gene>
<comment type="function">
    <text evidence="1 13">Catalyzes the methylthiolation of N6-(dimethylallyl)adenosine (i(6)A), leading to the formation of 2-methylthio-N6-(dimethylallyl)adenosine (ms(2)i(6)A) at position 37 in tRNAs that read codons beginning with uridine.</text>
</comment>
<dbReference type="InterPro" id="IPR013848">
    <property type="entry name" value="Methylthiotransferase_N"/>
</dbReference>
<comment type="subcellular location">
    <subcellularLocation>
        <location evidence="13">Cytoplasm</location>
    </subcellularLocation>
</comment>
<keyword evidence="7 13" id="KW-0408">Iron</keyword>
<dbReference type="GO" id="GO:0035597">
    <property type="term" value="F:tRNA-2-methylthio-N(6)-dimethylallyladenosine(37) synthase activity"/>
    <property type="evidence" value="ECO:0007669"/>
    <property type="project" value="UniProtKB-EC"/>
</dbReference>
<dbReference type="Pfam" id="PF04055">
    <property type="entry name" value="Radical_SAM"/>
    <property type="match status" value="1"/>
</dbReference>
<evidence type="ECO:0000256" key="7">
    <source>
        <dbReference type="ARBA" id="ARBA00023004"/>
    </source>
</evidence>
<dbReference type="Pfam" id="PF01938">
    <property type="entry name" value="TRAM"/>
    <property type="match status" value="1"/>
</dbReference>
<evidence type="ECO:0000256" key="13">
    <source>
        <dbReference type="HAMAP-Rule" id="MF_01864"/>
    </source>
</evidence>